<name>K3UD36_FUSPC</name>
<dbReference type="RefSeq" id="XP_009261771.1">
    <property type="nucleotide sequence ID" value="XM_009263496.1"/>
</dbReference>
<sequence length="206" mass="22559">MSFIALALRSARSEVYSVGVKLFPAIIVHGQNHHTPSSSLNAYESRVFLAGGTGRNSTSSNQNGVGDHVQSDKDITSIKSGHRPNPQVIRPILKETFDRIDTLIALDETLGPNDPTTELAAKALKESLEAWRNEMDLEECFQATMKPMPKPAAKPSAEQLTWLKNVHNLACQEIKQPGPPEELLAKVESLLTIALITEGSTGYPYR</sequence>
<dbReference type="OrthoDB" id="10489822at2759"/>
<gene>
    <name evidence="1" type="ORF">FPSE_10379</name>
</gene>
<dbReference type="GeneID" id="20368996"/>
<proteinExistence type="predicted"/>
<protein>
    <submittedName>
        <fullName evidence="1">Uncharacterized protein</fullName>
    </submittedName>
</protein>
<dbReference type="AlphaFoldDB" id="K3UD36"/>
<dbReference type="Proteomes" id="UP000007978">
    <property type="component" value="Chromosome 1"/>
</dbReference>
<reference evidence="1 2" key="1">
    <citation type="journal article" date="2012" name="PLoS Pathog.">
        <title>Comparative pathogenomics reveals horizontally acquired novel virulence genes in fungi infecting cereal hosts.</title>
        <authorList>
            <person name="Gardiner D.M."/>
            <person name="McDonald M.C."/>
            <person name="Covarelli L."/>
            <person name="Solomon P.S."/>
            <person name="Rusu A.G."/>
            <person name="Marshall M."/>
            <person name="Kazan K."/>
            <person name="Chakraborty S."/>
            <person name="McDonald B.A."/>
            <person name="Manners J.M."/>
        </authorList>
    </citation>
    <scope>NUCLEOTIDE SEQUENCE [LARGE SCALE GENOMIC DNA]</scope>
    <source>
        <strain evidence="1 2">CS3096</strain>
    </source>
</reference>
<evidence type="ECO:0000313" key="1">
    <source>
        <dbReference type="EMBL" id="EKJ69446.1"/>
    </source>
</evidence>
<dbReference type="EMBL" id="AFNW01000342">
    <property type="protein sequence ID" value="EKJ69446.1"/>
    <property type="molecule type" value="Genomic_DNA"/>
</dbReference>
<dbReference type="KEGG" id="fpu:FPSE_10379"/>
<accession>K3UD36</accession>
<keyword evidence="2" id="KW-1185">Reference proteome</keyword>
<dbReference type="HOGENOM" id="CLU_1331999_0_0_1"/>
<comment type="caution">
    <text evidence="1">The sequence shown here is derived from an EMBL/GenBank/DDBJ whole genome shotgun (WGS) entry which is preliminary data.</text>
</comment>
<evidence type="ECO:0000313" key="2">
    <source>
        <dbReference type="Proteomes" id="UP000007978"/>
    </source>
</evidence>
<organism evidence="1 2">
    <name type="scientific">Fusarium pseudograminearum (strain CS3096)</name>
    <name type="common">Wheat and barley crown-rot fungus</name>
    <dbReference type="NCBI Taxonomy" id="1028729"/>
    <lineage>
        <taxon>Eukaryota</taxon>
        <taxon>Fungi</taxon>
        <taxon>Dikarya</taxon>
        <taxon>Ascomycota</taxon>
        <taxon>Pezizomycotina</taxon>
        <taxon>Sordariomycetes</taxon>
        <taxon>Hypocreomycetidae</taxon>
        <taxon>Hypocreales</taxon>
        <taxon>Nectriaceae</taxon>
        <taxon>Fusarium</taxon>
    </lineage>
</organism>